<evidence type="ECO:0000256" key="5">
    <source>
        <dbReference type="ARBA" id="ARBA00022679"/>
    </source>
</evidence>
<dbReference type="AlphaFoldDB" id="A0A2W1JUM4"/>
<feature type="transmembrane region" description="Helical" evidence="9">
    <location>
        <begin position="241"/>
        <end position="262"/>
    </location>
</feature>
<dbReference type="EMBL" id="PQWO01000002">
    <property type="protein sequence ID" value="PZD74665.1"/>
    <property type="molecule type" value="Genomic_DNA"/>
</dbReference>
<feature type="transmembrane region" description="Helical" evidence="9">
    <location>
        <begin position="121"/>
        <end position="139"/>
    </location>
</feature>
<comment type="catalytic activity">
    <reaction evidence="9">
        <text>all-trans-nonaprenyl diphosphate + 4-hydroxybenzoate = 4-hydroxy-3-(all-trans-nonaprenyl)benzoate + diphosphate</text>
        <dbReference type="Rhea" id="RHEA:17709"/>
        <dbReference type="ChEBI" id="CHEBI:17879"/>
        <dbReference type="ChEBI" id="CHEBI:33019"/>
        <dbReference type="ChEBI" id="CHEBI:58391"/>
        <dbReference type="ChEBI" id="CHEBI:84502"/>
        <dbReference type="EC" id="2.5.1.39"/>
    </reaction>
</comment>
<dbReference type="GO" id="GO:0005886">
    <property type="term" value="C:plasma membrane"/>
    <property type="evidence" value="ECO:0007669"/>
    <property type="project" value="UniProtKB-SubCell"/>
</dbReference>
<evidence type="ECO:0000256" key="3">
    <source>
        <dbReference type="ARBA" id="ARBA00005985"/>
    </source>
</evidence>
<dbReference type="PROSITE" id="PS00943">
    <property type="entry name" value="UBIA"/>
    <property type="match status" value="1"/>
</dbReference>
<dbReference type="GO" id="GO:0006744">
    <property type="term" value="P:ubiquinone biosynthetic process"/>
    <property type="evidence" value="ECO:0007669"/>
    <property type="project" value="UniProtKB-UniRule"/>
</dbReference>
<feature type="transmembrane region" description="Helical" evidence="9">
    <location>
        <begin position="148"/>
        <end position="168"/>
    </location>
</feature>
<dbReference type="Proteomes" id="UP000248857">
    <property type="component" value="Unassembled WGS sequence"/>
</dbReference>
<reference evidence="10 11" key="1">
    <citation type="journal article" date="2018" name="Sci. Rep.">
        <title>A novel species of the marine cyanobacterium Acaryochloris with a unique pigment content and lifestyle.</title>
        <authorList>
            <person name="Partensky F."/>
            <person name="Six C."/>
            <person name="Ratin M."/>
            <person name="Garczarek L."/>
            <person name="Vaulot D."/>
            <person name="Probert I."/>
            <person name="Calteau A."/>
            <person name="Gourvil P."/>
            <person name="Marie D."/>
            <person name="Grebert T."/>
            <person name="Bouchier C."/>
            <person name="Le Panse S."/>
            <person name="Gachenot M."/>
            <person name="Rodriguez F."/>
            <person name="Garrido J.L."/>
        </authorList>
    </citation>
    <scope>NUCLEOTIDE SEQUENCE [LARGE SCALE GENOMIC DNA]</scope>
    <source>
        <strain evidence="10 11">RCC1774</strain>
    </source>
</reference>
<keyword evidence="5 9" id="KW-0808">Transferase</keyword>
<name>A0A2W1JUM4_9CYAN</name>
<keyword evidence="8 9" id="KW-0472">Membrane</keyword>
<feature type="transmembrane region" description="Helical" evidence="9">
    <location>
        <begin position="274"/>
        <end position="294"/>
    </location>
</feature>
<comment type="caution">
    <text evidence="10">The sequence shown here is derived from an EMBL/GenBank/DDBJ whole genome shotgun (WGS) entry which is preliminary data.</text>
</comment>
<comment type="similarity">
    <text evidence="3 9">Belongs to the UbiA prenyltransferase family.</text>
</comment>
<keyword evidence="4 9" id="KW-0997">Cell inner membrane</keyword>
<dbReference type="FunFam" id="1.20.120.1780:FF:000001">
    <property type="entry name" value="4-hydroxybenzoate octaprenyltransferase"/>
    <property type="match status" value="1"/>
</dbReference>
<keyword evidence="9" id="KW-0460">Magnesium</keyword>
<dbReference type="HAMAP" id="MF_01635">
    <property type="entry name" value="UbiA"/>
    <property type="match status" value="1"/>
</dbReference>
<dbReference type="InterPro" id="IPR039653">
    <property type="entry name" value="Prenyltransferase"/>
</dbReference>
<dbReference type="Gene3D" id="1.10.357.140">
    <property type="entry name" value="UbiA prenyltransferase"/>
    <property type="match status" value="1"/>
</dbReference>
<protein>
    <recommendedName>
        <fullName evidence="9">4-hydroxybenzoate solanesyltransferase</fullName>
        <ecNumber evidence="9">2.5.1.39</ecNumber>
    </recommendedName>
    <alternativeName>
        <fullName evidence="9">4-HB polyprenyltransferase</fullName>
    </alternativeName>
</protein>
<evidence type="ECO:0000313" key="10">
    <source>
        <dbReference type="EMBL" id="PZD74665.1"/>
    </source>
</evidence>
<accession>A0A2W1JUM4</accession>
<feature type="transmembrane region" description="Helical" evidence="9">
    <location>
        <begin position="174"/>
        <end position="193"/>
    </location>
</feature>
<organism evidence="10 11">
    <name type="scientific">Acaryochloris thomasi RCC1774</name>
    <dbReference type="NCBI Taxonomy" id="1764569"/>
    <lineage>
        <taxon>Bacteria</taxon>
        <taxon>Bacillati</taxon>
        <taxon>Cyanobacteriota</taxon>
        <taxon>Cyanophyceae</taxon>
        <taxon>Acaryochloridales</taxon>
        <taxon>Acaryochloridaceae</taxon>
        <taxon>Acaryochloris</taxon>
        <taxon>Acaryochloris thomasi</taxon>
    </lineage>
</organism>
<evidence type="ECO:0000256" key="2">
    <source>
        <dbReference type="ARBA" id="ARBA00004141"/>
    </source>
</evidence>
<dbReference type="PANTHER" id="PTHR11048">
    <property type="entry name" value="PRENYLTRANSFERASES"/>
    <property type="match status" value="1"/>
</dbReference>
<gene>
    <name evidence="9 10" type="primary">plqA</name>
    <name evidence="10" type="ORF">C1752_00721</name>
</gene>
<sequence length="295" mass="32224">MSTVQSSSSLSSQGKAIIKLLRWDKPTGRLVLMIPALWAVFLATQGSPPALLVLVIVLGSLATSAAGCVVNDLWDRDIDPHVNRTKKRPLASKALTVQVGLGVALVAFVCAFGLSRYLNPLSFWLCVGAVPVIIGYPLAKRVFPVPQLVLAIAWGFAVLISWSAAAARLEPATWLLWTATVFWTLGFDTIYAMPDRPDDRRLGINSSALFFGRYVVAAIGLFFAATVAALVGLGLILQLKIAYWLTLICSGYLWIRQVFLLRHRHVPTQAYGQLFRQNVWIGFLLLGGMVAGYLL</sequence>
<dbReference type="Gene3D" id="1.20.120.1780">
    <property type="entry name" value="UbiA prenyltransferase"/>
    <property type="match status" value="1"/>
</dbReference>
<dbReference type="Pfam" id="PF01040">
    <property type="entry name" value="UbiA"/>
    <property type="match status" value="1"/>
</dbReference>
<evidence type="ECO:0000256" key="1">
    <source>
        <dbReference type="ARBA" id="ARBA00001946"/>
    </source>
</evidence>
<comment type="subcellular location">
    <subcellularLocation>
        <location evidence="9">Cell inner membrane</location>
        <topology evidence="9">Multi-pass membrane protein</topology>
    </subcellularLocation>
    <subcellularLocation>
        <location evidence="2">Membrane</location>
        <topology evidence="2">Multi-pass membrane protein</topology>
    </subcellularLocation>
</comment>
<comment type="cofactor">
    <cofactor evidence="1 9">
        <name>Mg(2+)</name>
        <dbReference type="ChEBI" id="CHEBI:18420"/>
    </cofactor>
</comment>
<feature type="transmembrane region" description="Helical" evidence="9">
    <location>
        <begin position="214"/>
        <end position="235"/>
    </location>
</feature>
<evidence type="ECO:0000256" key="7">
    <source>
        <dbReference type="ARBA" id="ARBA00022989"/>
    </source>
</evidence>
<dbReference type="PANTHER" id="PTHR11048:SF28">
    <property type="entry name" value="4-HYDROXYBENZOATE POLYPRENYLTRANSFERASE, MITOCHONDRIAL"/>
    <property type="match status" value="1"/>
</dbReference>
<dbReference type="NCBIfam" id="NF009514">
    <property type="entry name" value="PRK12873.1"/>
    <property type="match status" value="1"/>
</dbReference>
<dbReference type="RefSeq" id="WP_110984702.1">
    <property type="nucleotide sequence ID" value="NZ_CAWNWM010000002.1"/>
</dbReference>
<keyword evidence="6 9" id="KW-0812">Transmembrane</keyword>
<dbReference type="InterPro" id="IPR000537">
    <property type="entry name" value="UbiA_prenyltransferase"/>
</dbReference>
<evidence type="ECO:0000313" key="11">
    <source>
        <dbReference type="Proteomes" id="UP000248857"/>
    </source>
</evidence>
<keyword evidence="9" id="KW-1003">Cell membrane</keyword>
<dbReference type="GO" id="GO:0008412">
    <property type="term" value="F:4-hydroxybenzoate polyprenyltransferase activity"/>
    <property type="evidence" value="ECO:0007669"/>
    <property type="project" value="UniProtKB-UniRule"/>
</dbReference>
<feature type="transmembrane region" description="Helical" evidence="9">
    <location>
        <begin position="95"/>
        <end position="115"/>
    </location>
</feature>
<evidence type="ECO:0000256" key="4">
    <source>
        <dbReference type="ARBA" id="ARBA00022519"/>
    </source>
</evidence>
<dbReference type="OrthoDB" id="9782418at2"/>
<keyword evidence="7 9" id="KW-1133">Transmembrane helix</keyword>
<dbReference type="EC" id="2.5.1.39" evidence="9"/>
<dbReference type="CDD" id="cd13959">
    <property type="entry name" value="PT_UbiA_COQ2"/>
    <property type="match status" value="1"/>
</dbReference>
<comment type="function">
    <text evidence="9">Catalyzes the prenylation of para-hydroxybenzoate (PHB) with an all-trans polyprenyl group. Mediates the second step in the final reaction sequence of plastoquinone-9 (PQ-9) biosynthesis, which is the condensation of the polyisoprenoid side chain with PHB, generating the first membrane-bound Q intermediate 4-hydroxy-3-solanesylbenzoate.</text>
</comment>
<dbReference type="InterPro" id="IPR006370">
    <property type="entry name" value="HB_polyprenyltransferase-like"/>
</dbReference>
<keyword evidence="11" id="KW-1185">Reference proteome</keyword>
<proteinExistence type="inferred from homology"/>
<feature type="transmembrane region" description="Helical" evidence="9">
    <location>
        <begin position="50"/>
        <end position="74"/>
    </location>
</feature>
<evidence type="ECO:0000256" key="8">
    <source>
        <dbReference type="ARBA" id="ARBA00023136"/>
    </source>
</evidence>
<evidence type="ECO:0000256" key="9">
    <source>
        <dbReference type="HAMAP-Rule" id="MF_01635"/>
    </source>
</evidence>
<dbReference type="NCBIfam" id="TIGR01474">
    <property type="entry name" value="ubiA_proteo"/>
    <property type="match status" value="1"/>
</dbReference>
<dbReference type="FunFam" id="1.10.357.140:FF:000008">
    <property type="entry name" value="4-hydroxybenzoate octaprenyltransferase"/>
    <property type="match status" value="1"/>
</dbReference>
<feature type="transmembrane region" description="Helical" evidence="9">
    <location>
        <begin position="27"/>
        <end position="44"/>
    </location>
</feature>
<dbReference type="InterPro" id="IPR030470">
    <property type="entry name" value="UbiA_prenylTrfase_CS"/>
</dbReference>
<dbReference type="InterPro" id="IPR044878">
    <property type="entry name" value="UbiA_sf"/>
</dbReference>
<evidence type="ECO:0000256" key="6">
    <source>
        <dbReference type="ARBA" id="ARBA00022692"/>
    </source>
</evidence>